<reference evidence="4" key="1">
    <citation type="submission" date="2022-03" db="EMBL/GenBank/DDBJ databases">
        <title>Genomic analyses of argali, domestic sheep and their hybrids provide insights into chromosomal evolution, heterosis and genetic basis of agronomic traits.</title>
        <authorList>
            <person name="Li M."/>
        </authorList>
    </citation>
    <scope>NUCLEOTIDE SEQUENCE</scope>
    <source>
        <strain evidence="4">CAU-MHL-2022a</strain>
        <tissue evidence="4">Skin</tissue>
    </source>
</reference>
<proteinExistence type="predicted"/>
<evidence type="ECO:0000256" key="3">
    <source>
        <dbReference type="SAM" id="MobiDB-lite"/>
    </source>
</evidence>
<evidence type="ECO:0000313" key="5">
    <source>
        <dbReference type="Proteomes" id="UP001214576"/>
    </source>
</evidence>
<dbReference type="Pfam" id="PF11759">
    <property type="entry name" value="KRTAP"/>
    <property type="match status" value="1"/>
</dbReference>
<accession>A0AAD4UJZ0</accession>
<keyword evidence="5" id="KW-1185">Reference proteome</keyword>
<organism evidence="4 5">
    <name type="scientific">Ovis ammon polii</name>
    <dbReference type="NCBI Taxonomy" id="230172"/>
    <lineage>
        <taxon>Eukaryota</taxon>
        <taxon>Metazoa</taxon>
        <taxon>Chordata</taxon>
        <taxon>Craniata</taxon>
        <taxon>Vertebrata</taxon>
        <taxon>Euteleostomi</taxon>
        <taxon>Mammalia</taxon>
        <taxon>Eutheria</taxon>
        <taxon>Laurasiatheria</taxon>
        <taxon>Artiodactyla</taxon>
        <taxon>Ruminantia</taxon>
        <taxon>Pecora</taxon>
        <taxon>Bovidae</taxon>
        <taxon>Caprinae</taxon>
        <taxon>Ovis</taxon>
    </lineage>
</organism>
<name>A0AAD4UJZ0_OVIAM</name>
<dbReference type="InterPro" id="IPR021743">
    <property type="entry name" value="KRTAP_type8/19/20/21/22"/>
</dbReference>
<dbReference type="GO" id="GO:0005829">
    <property type="term" value="C:cytosol"/>
    <property type="evidence" value="ECO:0007669"/>
    <property type="project" value="UniProtKB-ARBA"/>
</dbReference>
<evidence type="ECO:0000256" key="2">
    <source>
        <dbReference type="ARBA" id="ARBA00022744"/>
    </source>
</evidence>
<dbReference type="AlphaFoldDB" id="A0AAD4UJZ0"/>
<dbReference type="Proteomes" id="UP001214576">
    <property type="component" value="Unassembled WGS sequence"/>
</dbReference>
<keyword evidence="2" id="KW-0416">Keratin</keyword>
<gene>
    <name evidence="4" type="ORF">MG293_000943</name>
</gene>
<protein>
    <submittedName>
        <fullName evidence="4">Uncharacterized protein</fullName>
    </submittedName>
</protein>
<evidence type="ECO:0000313" key="4">
    <source>
        <dbReference type="EMBL" id="KAI4548613.1"/>
    </source>
</evidence>
<keyword evidence="1" id="KW-0677">Repeat</keyword>
<dbReference type="EMBL" id="JAKZEL010000001">
    <property type="protein sequence ID" value="KAI4548613.1"/>
    <property type="molecule type" value="Genomic_DNA"/>
</dbReference>
<dbReference type="GO" id="GO:0005882">
    <property type="term" value="C:intermediate filament"/>
    <property type="evidence" value="ECO:0007669"/>
    <property type="project" value="UniProtKB-KW"/>
</dbReference>
<feature type="region of interest" description="Disordered" evidence="3">
    <location>
        <begin position="1"/>
        <end position="29"/>
    </location>
</feature>
<comment type="caution">
    <text evidence="4">The sequence shown here is derived from an EMBL/GenBank/DDBJ whole genome shotgun (WGS) entry which is preliminary data.</text>
</comment>
<evidence type="ECO:0000256" key="1">
    <source>
        <dbReference type="ARBA" id="ARBA00022737"/>
    </source>
</evidence>
<sequence length="88" mass="9493">MKEYKSPGAAGDIHSQESHLRHPTKSSSLDTMSYYYSSSYGGLGYGLGGFGGLGYSYGSSYGLGGYGGYGYGYFRPSFYGRYLSSGFY</sequence>